<name>A0A0B1SBB6_OESDE</name>
<evidence type="ECO:0000313" key="1">
    <source>
        <dbReference type="EMBL" id="KHJ80530.1"/>
    </source>
</evidence>
<proteinExistence type="predicted"/>
<evidence type="ECO:0000313" key="2">
    <source>
        <dbReference type="Proteomes" id="UP000053660"/>
    </source>
</evidence>
<keyword evidence="2" id="KW-1185">Reference proteome</keyword>
<dbReference type="OrthoDB" id="7754674at2759"/>
<dbReference type="Gene3D" id="2.40.10.10">
    <property type="entry name" value="Trypsin-like serine proteases"/>
    <property type="match status" value="1"/>
</dbReference>
<dbReference type="InterPro" id="IPR009003">
    <property type="entry name" value="Peptidase_S1_PA"/>
</dbReference>
<dbReference type="AlphaFoldDB" id="A0A0B1SBB6"/>
<evidence type="ECO:0008006" key="3">
    <source>
        <dbReference type="Google" id="ProtNLM"/>
    </source>
</evidence>
<sequence length="71" mass="7866">MCPVSATSGDSGGPLFFIRDEPYVQLGVTAAVNPPCEKGTKYVHNRFVDLRRYLPWICTITGICPLEQHAK</sequence>
<dbReference type="InterPro" id="IPR005514">
    <property type="entry name" value="DUF316"/>
</dbReference>
<dbReference type="SUPFAM" id="SSF50494">
    <property type="entry name" value="Trypsin-like serine proteases"/>
    <property type="match status" value="1"/>
</dbReference>
<reference evidence="1 2" key="1">
    <citation type="submission" date="2014-03" db="EMBL/GenBank/DDBJ databases">
        <title>Draft genome of the hookworm Oesophagostomum dentatum.</title>
        <authorList>
            <person name="Mitreva M."/>
        </authorList>
    </citation>
    <scope>NUCLEOTIDE SEQUENCE [LARGE SCALE GENOMIC DNA]</scope>
    <source>
        <strain evidence="1 2">OD-Hann</strain>
    </source>
</reference>
<dbReference type="Proteomes" id="UP000053660">
    <property type="component" value="Unassembled WGS sequence"/>
</dbReference>
<accession>A0A0B1SBB6</accession>
<gene>
    <name evidence="1" type="ORF">OESDEN_19793</name>
</gene>
<protein>
    <recommendedName>
        <fullName evidence="3">Peptidase S1 domain-containing protein</fullName>
    </recommendedName>
</protein>
<organism evidence="1 2">
    <name type="scientific">Oesophagostomum dentatum</name>
    <name type="common">Nodular worm</name>
    <dbReference type="NCBI Taxonomy" id="61180"/>
    <lineage>
        <taxon>Eukaryota</taxon>
        <taxon>Metazoa</taxon>
        <taxon>Ecdysozoa</taxon>
        <taxon>Nematoda</taxon>
        <taxon>Chromadorea</taxon>
        <taxon>Rhabditida</taxon>
        <taxon>Rhabditina</taxon>
        <taxon>Rhabditomorpha</taxon>
        <taxon>Strongyloidea</taxon>
        <taxon>Strongylidae</taxon>
        <taxon>Oesophagostomum</taxon>
    </lineage>
</organism>
<dbReference type="Pfam" id="PF03761">
    <property type="entry name" value="DUF316"/>
    <property type="match status" value="1"/>
</dbReference>
<dbReference type="InterPro" id="IPR043504">
    <property type="entry name" value="Peptidase_S1_PA_chymotrypsin"/>
</dbReference>
<dbReference type="EMBL" id="KN600353">
    <property type="protein sequence ID" value="KHJ80530.1"/>
    <property type="molecule type" value="Genomic_DNA"/>
</dbReference>